<dbReference type="VEuPathDB" id="FungiDB:ASPZODRAFT_262719"/>
<evidence type="ECO:0000313" key="1">
    <source>
        <dbReference type="EMBL" id="OJJ50778.1"/>
    </source>
</evidence>
<name>A0A1L9SUA6_9EURO</name>
<gene>
    <name evidence="1" type="ORF">ASPZODRAFT_262719</name>
</gene>
<dbReference type="Proteomes" id="UP000184188">
    <property type="component" value="Unassembled WGS sequence"/>
</dbReference>
<keyword evidence="2" id="KW-1185">Reference proteome</keyword>
<dbReference type="STRING" id="1073090.A0A1L9SUA6"/>
<dbReference type="EMBL" id="KV878336">
    <property type="protein sequence ID" value="OJJ50778.1"/>
    <property type="molecule type" value="Genomic_DNA"/>
</dbReference>
<dbReference type="RefSeq" id="XP_022585288.1">
    <property type="nucleotide sequence ID" value="XM_022728035.1"/>
</dbReference>
<dbReference type="AlphaFoldDB" id="A0A1L9SUA6"/>
<accession>A0A1L9SUA6</accession>
<dbReference type="OrthoDB" id="4138941at2759"/>
<evidence type="ECO:0000313" key="2">
    <source>
        <dbReference type="Proteomes" id="UP000184188"/>
    </source>
</evidence>
<organism evidence="1 2">
    <name type="scientific">Penicilliopsis zonata CBS 506.65</name>
    <dbReference type="NCBI Taxonomy" id="1073090"/>
    <lineage>
        <taxon>Eukaryota</taxon>
        <taxon>Fungi</taxon>
        <taxon>Dikarya</taxon>
        <taxon>Ascomycota</taxon>
        <taxon>Pezizomycotina</taxon>
        <taxon>Eurotiomycetes</taxon>
        <taxon>Eurotiomycetidae</taxon>
        <taxon>Eurotiales</taxon>
        <taxon>Aspergillaceae</taxon>
        <taxon>Penicilliopsis</taxon>
    </lineage>
</organism>
<protein>
    <submittedName>
        <fullName evidence="1">Uncharacterized protein</fullName>
    </submittedName>
</protein>
<proteinExistence type="predicted"/>
<dbReference type="GeneID" id="34614499"/>
<sequence length="236" mass="27560">MHRDLCDEHFRLPHDFYDTVLYDFSHSYTINSPWPYVKRPIPLIEMIRREQNEVLSGVLDRARKSELRTYTSTTLNLSLKSVINFFSQELQDIKNNLELIFLKTKNRPDTFTHPSLASIFPFLESIRPKNSPGWHITRARLLEDYDSAWFLYTPTTDKQIELISFSGLEYFAFDYNTMANEKAYLLALFPRSWDLGTCKQRLSAFAGTFANKGCDSIISKEEFEQIDSGLGLERDN</sequence>
<reference evidence="2" key="1">
    <citation type="journal article" date="2017" name="Genome Biol.">
        <title>Comparative genomics reveals high biological diversity and specific adaptations in the industrially and medically important fungal genus Aspergillus.</title>
        <authorList>
            <person name="de Vries R.P."/>
            <person name="Riley R."/>
            <person name="Wiebenga A."/>
            <person name="Aguilar-Osorio G."/>
            <person name="Amillis S."/>
            <person name="Uchima C.A."/>
            <person name="Anderluh G."/>
            <person name="Asadollahi M."/>
            <person name="Askin M."/>
            <person name="Barry K."/>
            <person name="Battaglia E."/>
            <person name="Bayram O."/>
            <person name="Benocci T."/>
            <person name="Braus-Stromeyer S.A."/>
            <person name="Caldana C."/>
            <person name="Canovas D."/>
            <person name="Cerqueira G.C."/>
            <person name="Chen F."/>
            <person name="Chen W."/>
            <person name="Choi C."/>
            <person name="Clum A."/>
            <person name="Dos Santos R.A."/>
            <person name="Damasio A.R."/>
            <person name="Diallinas G."/>
            <person name="Emri T."/>
            <person name="Fekete E."/>
            <person name="Flipphi M."/>
            <person name="Freyberg S."/>
            <person name="Gallo A."/>
            <person name="Gournas C."/>
            <person name="Habgood R."/>
            <person name="Hainaut M."/>
            <person name="Harispe M.L."/>
            <person name="Henrissat B."/>
            <person name="Hilden K.S."/>
            <person name="Hope R."/>
            <person name="Hossain A."/>
            <person name="Karabika E."/>
            <person name="Karaffa L."/>
            <person name="Karanyi Z."/>
            <person name="Krasevec N."/>
            <person name="Kuo A."/>
            <person name="Kusch H."/>
            <person name="LaButti K."/>
            <person name="Lagendijk E.L."/>
            <person name="Lapidus A."/>
            <person name="Levasseur A."/>
            <person name="Lindquist E."/>
            <person name="Lipzen A."/>
            <person name="Logrieco A.F."/>
            <person name="MacCabe A."/>
            <person name="Maekelae M.R."/>
            <person name="Malavazi I."/>
            <person name="Melin P."/>
            <person name="Meyer V."/>
            <person name="Mielnichuk N."/>
            <person name="Miskei M."/>
            <person name="Molnar A.P."/>
            <person name="Mule G."/>
            <person name="Ngan C.Y."/>
            <person name="Orejas M."/>
            <person name="Orosz E."/>
            <person name="Ouedraogo J.P."/>
            <person name="Overkamp K.M."/>
            <person name="Park H.-S."/>
            <person name="Perrone G."/>
            <person name="Piumi F."/>
            <person name="Punt P.J."/>
            <person name="Ram A.F."/>
            <person name="Ramon A."/>
            <person name="Rauscher S."/>
            <person name="Record E."/>
            <person name="Riano-Pachon D.M."/>
            <person name="Robert V."/>
            <person name="Roehrig J."/>
            <person name="Ruller R."/>
            <person name="Salamov A."/>
            <person name="Salih N.S."/>
            <person name="Samson R.A."/>
            <person name="Sandor E."/>
            <person name="Sanguinetti M."/>
            <person name="Schuetze T."/>
            <person name="Sepcic K."/>
            <person name="Shelest E."/>
            <person name="Sherlock G."/>
            <person name="Sophianopoulou V."/>
            <person name="Squina F.M."/>
            <person name="Sun H."/>
            <person name="Susca A."/>
            <person name="Todd R.B."/>
            <person name="Tsang A."/>
            <person name="Unkles S.E."/>
            <person name="van de Wiele N."/>
            <person name="van Rossen-Uffink D."/>
            <person name="Oliveira J.V."/>
            <person name="Vesth T.C."/>
            <person name="Visser J."/>
            <person name="Yu J.-H."/>
            <person name="Zhou M."/>
            <person name="Andersen M.R."/>
            <person name="Archer D.B."/>
            <person name="Baker S.E."/>
            <person name="Benoit I."/>
            <person name="Brakhage A.A."/>
            <person name="Braus G.H."/>
            <person name="Fischer R."/>
            <person name="Frisvad J.C."/>
            <person name="Goldman G.H."/>
            <person name="Houbraken J."/>
            <person name="Oakley B."/>
            <person name="Pocsi I."/>
            <person name="Scazzocchio C."/>
            <person name="Seiboth B."/>
            <person name="vanKuyk P.A."/>
            <person name="Wortman J."/>
            <person name="Dyer P.S."/>
            <person name="Grigoriev I.V."/>
        </authorList>
    </citation>
    <scope>NUCLEOTIDE SEQUENCE [LARGE SCALE GENOMIC DNA]</scope>
    <source>
        <strain evidence="2">CBS 506.65</strain>
    </source>
</reference>